<dbReference type="PANTHER" id="PTHR47027">
    <property type="entry name" value="REVERSE TRANSCRIPTASE DOMAIN-CONTAINING PROTEIN"/>
    <property type="match status" value="1"/>
</dbReference>
<keyword evidence="2" id="KW-1185">Reference proteome</keyword>
<dbReference type="AlphaFoldDB" id="A0A7E6EMU3"/>
<feature type="domain" description="Reverse transcriptase" evidence="1">
    <location>
        <begin position="9"/>
        <end position="96"/>
    </location>
</feature>
<dbReference type="RefSeq" id="XP_036356658.1">
    <property type="nucleotide sequence ID" value="XM_036500765.1"/>
</dbReference>
<dbReference type="Proteomes" id="UP000515154">
    <property type="component" value="Linkage group LG2"/>
</dbReference>
<dbReference type="SUPFAM" id="SSF56672">
    <property type="entry name" value="DNA/RNA polymerases"/>
    <property type="match status" value="1"/>
</dbReference>
<dbReference type="InterPro" id="IPR043502">
    <property type="entry name" value="DNA/RNA_pol_sf"/>
</dbReference>
<proteinExistence type="predicted"/>
<evidence type="ECO:0000313" key="2">
    <source>
        <dbReference type="Proteomes" id="UP000515154"/>
    </source>
</evidence>
<sequence>MIFSFQQVREKVHEENQELFMTFIDLTKAFNTVNWQALWKVLEKLGVPDKMLNVIISFHERMKAAVMSGGGSSASFNITNGTKQGCVLASVLFALFSVMLSYAFDNIQSGVKFQFRTSGDYSIISVSNSFLQFDKLDGDEQLQIAKVASSRTANSTTGYSIRKFIMSSSFGLQT</sequence>
<accession>A0A7E6EMU3</accession>
<dbReference type="Pfam" id="PF00078">
    <property type="entry name" value="RVT_1"/>
    <property type="match status" value="1"/>
</dbReference>
<reference evidence="3" key="1">
    <citation type="submission" date="2025-08" db="UniProtKB">
        <authorList>
            <consortium name="RefSeq"/>
        </authorList>
    </citation>
    <scope>IDENTIFICATION</scope>
</reference>
<evidence type="ECO:0000313" key="3">
    <source>
        <dbReference type="RefSeq" id="XP_036356658.1"/>
    </source>
</evidence>
<name>A0A7E6EMU3_9MOLL</name>
<dbReference type="KEGG" id="osn:118762220"/>
<dbReference type="PANTHER" id="PTHR47027:SF20">
    <property type="entry name" value="REVERSE TRANSCRIPTASE-LIKE PROTEIN WITH RNA-DIRECTED DNA POLYMERASE DOMAIN"/>
    <property type="match status" value="1"/>
</dbReference>
<organism evidence="2 3">
    <name type="scientific">Octopus sinensis</name>
    <name type="common">East Asian common octopus</name>
    <dbReference type="NCBI Taxonomy" id="2607531"/>
    <lineage>
        <taxon>Eukaryota</taxon>
        <taxon>Metazoa</taxon>
        <taxon>Spiralia</taxon>
        <taxon>Lophotrochozoa</taxon>
        <taxon>Mollusca</taxon>
        <taxon>Cephalopoda</taxon>
        <taxon>Coleoidea</taxon>
        <taxon>Octopodiformes</taxon>
        <taxon>Octopoda</taxon>
        <taxon>Incirrata</taxon>
        <taxon>Octopodidae</taxon>
        <taxon>Octopus</taxon>
    </lineage>
</organism>
<evidence type="ECO:0000259" key="1">
    <source>
        <dbReference type="Pfam" id="PF00078"/>
    </source>
</evidence>
<protein>
    <submittedName>
        <fullName evidence="3">Uncharacterized protein LOC118762220</fullName>
    </submittedName>
</protein>
<gene>
    <name evidence="3" type="primary">LOC118762220</name>
</gene>
<dbReference type="InterPro" id="IPR000477">
    <property type="entry name" value="RT_dom"/>
</dbReference>